<reference evidence="1" key="1">
    <citation type="submission" date="2018-02" db="EMBL/GenBank/DDBJ databases">
        <title>Rhizophora mucronata_Transcriptome.</title>
        <authorList>
            <person name="Meera S.P."/>
            <person name="Sreeshan A."/>
            <person name="Augustine A."/>
        </authorList>
    </citation>
    <scope>NUCLEOTIDE SEQUENCE</scope>
    <source>
        <tissue evidence="1">Leaf</tissue>
    </source>
</reference>
<sequence length="35" mass="4111">MQSYNSFSSINKFRTMQSFKLLEEANCYQGQARVC</sequence>
<dbReference type="EMBL" id="GGEC01077344">
    <property type="protein sequence ID" value="MBX57828.1"/>
    <property type="molecule type" value="Transcribed_RNA"/>
</dbReference>
<protein>
    <submittedName>
        <fullName evidence="1">Uncharacterized protein</fullName>
    </submittedName>
</protein>
<dbReference type="AlphaFoldDB" id="A0A2P2PSV6"/>
<organism evidence="1">
    <name type="scientific">Rhizophora mucronata</name>
    <name type="common">Asiatic mangrove</name>
    <dbReference type="NCBI Taxonomy" id="61149"/>
    <lineage>
        <taxon>Eukaryota</taxon>
        <taxon>Viridiplantae</taxon>
        <taxon>Streptophyta</taxon>
        <taxon>Embryophyta</taxon>
        <taxon>Tracheophyta</taxon>
        <taxon>Spermatophyta</taxon>
        <taxon>Magnoliopsida</taxon>
        <taxon>eudicotyledons</taxon>
        <taxon>Gunneridae</taxon>
        <taxon>Pentapetalae</taxon>
        <taxon>rosids</taxon>
        <taxon>fabids</taxon>
        <taxon>Malpighiales</taxon>
        <taxon>Rhizophoraceae</taxon>
        <taxon>Rhizophora</taxon>
    </lineage>
</organism>
<accession>A0A2P2PSV6</accession>
<name>A0A2P2PSV6_RHIMU</name>
<evidence type="ECO:0000313" key="1">
    <source>
        <dbReference type="EMBL" id="MBX57828.1"/>
    </source>
</evidence>
<proteinExistence type="predicted"/>